<protein>
    <submittedName>
        <fullName evidence="1">Uncharacterized protein</fullName>
    </submittedName>
</protein>
<keyword evidence="2" id="KW-1185">Reference proteome</keyword>
<comment type="caution">
    <text evidence="1">The sequence shown here is derived from an EMBL/GenBank/DDBJ whole genome shotgun (WGS) entry which is preliminary data.</text>
</comment>
<sequence length="227" mass="25975">MKTSHRIPGYPFEWMDEIIEVTLNPQLSRIEDLTQEQLVQLQLLFEREADQIWKELKSFTFALCPPEQISFIVGQYDTAISLLLEQAAANVKSSTQKGELSLHLAAITACLATLKYRLHTRFESLLQDRLTNYKKLSVVQQEALPKITCTLTVDQIGIILKAADDNRLIISPSLSMVFRLIVPYLSTANKQELSWDSMRSNSYHPEKRDREAAIQALEKLIKRIKGD</sequence>
<gene>
    <name evidence="1" type="ORF">ACFQZX_17735</name>
</gene>
<organism evidence="1 2">
    <name type="scientific">Mucilaginibacter litoreus</name>
    <dbReference type="NCBI Taxonomy" id="1048221"/>
    <lineage>
        <taxon>Bacteria</taxon>
        <taxon>Pseudomonadati</taxon>
        <taxon>Bacteroidota</taxon>
        <taxon>Sphingobacteriia</taxon>
        <taxon>Sphingobacteriales</taxon>
        <taxon>Sphingobacteriaceae</taxon>
        <taxon>Mucilaginibacter</taxon>
    </lineage>
</organism>
<accession>A0ABW3AWN6</accession>
<proteinExistence type="predicted"/>
<dbReference type="Proteomes" id="UP001597010">
    <property type="component" value="Unassembled WGS sequence"/>
</dbReference>
<name>A0ABW3AWN6_9SPHI</name>
<reference evidence="2" key="1">
    <citation type="journal article" date="2019" name="Int. J. Syst. Evol. Microbiol.">
        <title>The Global Catalogue of Microorganisms (GCM) 10K type strain sequencing project: providing services to taxonomists for standard genome sequencing and annotation.</title>
        <authorList>
            <consortium name="The Broad Institute Genomics Platform"/>
            <consortium name="The Broad Institute Genome Sequencing Center for Infectious Disease"/>
            <person name="Wu L."/>
            <person name="Ma J."/>
        </authorList>
    </citation>
    <scope>NUCLEOTIDE SEQUENCE [LARGE SCALE GENOMIC DNA]</scope>
    <source>
        <strain evidence="2">CCUG 61484</strain>
    </source>
</reference>
<dbReference type="RefSeq" id="WP_377117897.1">
    <property type="nucleotide sequence ID" value="NZ_JBHTHZ010000014.1"/>
</dbReference>
<dbReference type="EMBL" id="JBHTHZ010000014">
    <property type="protein sequence ID" value="MFD0795468.1"/>
    <property type="molecule type" value="Genomic_DNA"/>
</dbReference>
<evidence type="ECO:0000313" key="2">
    <source>
        <dbReference type="Proteomes" id="UP001597010"/>
    </source>
</evidence>
<evidence type="ECO:0000313" key="1">
    <source>
        <dbReference type="EMBL" id="MFD0795468.1"/>
    </source>
</evidence>